<dbReference type="KEGG" id="abri:DFR85_00180"/>
<name>A0A2U9IB73_9CREN</name>
<sequence length="96" mass="10983">MSIHEFFNCNSVKCMKSGEFCVEVDNVKITFTLDFTLGPITEISLKSSNYKVNCKILFDSRKEKIISVDCYGFKADKICKSLKECFREKGLLYASL</sequence>
<organism evidence="1 2">
    <name type="scientific">Acidianus brierleyi</name>
    <dbReference type="NCBI Taxonomy" id="41673"/>
    <lineage>
        <taxon>Archaea</taxon>
        <taxon>Thermoproteota</taxon>
        <taxon>Thermoprotei</taxon>
        <taxon>Sulfolobales</taxon>
        <taxon>Sulfolobaceae</taxon>
        <taxon>Acidianus</taxon>
    </lineage>
</organism>
<dbReference type="GeneID" id="36830526"/>
<keyword evidence="2" id="KW-1185">Reference proteome</keyword>
<gene>
    <name evidence="1" type="ORF">DFR85_00180</name>
</gene>
<proteinExistence type="predicted"/>
<evidence type="ECO:0000313" key="2">
    <source>
        <dbReference type="Proteomes" id="UP000248044"/>
    </source>
</evidence>
<dbReference type="AlphaFoldDB" id="A0A2U9IB73"/>
<protein>
    <submittedName>
        <fullName evidence="1">Uncharacterized protein</fullName>
    </submittedName>
</protein>
<evidence type="ECO:0000313" key="1">
    <source>
        <dbReference type="EMBL" id="AWR93262.1"/>
    </source>
</evidence>
<dbReference type="EMBL" id="CP029289">
    <property type="protein sequence ID" value="AWR93262.1"/>
    <property type="molecule type" value="Genomic_DNA"/>
</dbReference>
<accession>A0A2U9IB73</accession>
<dbReference type="Proteomes" id="UP000248044">
    <property type="component" value="Chromosome"/>
</dbReference>
<dbReference type="OrthoDB" id="42361at2157"/>
<reference evidence="1 2" key="1">
    <citation type="submission" date="2018-05" db="EMBL/GenBank/DDBJ databases">
        <title>Complete Genome Sequences of Extremely Thermoacidophilic, Metal-Mobilizing Type-Strain Members of the Archaeal Family Sulfolobaceae: Acidianus brierleyi DSM-1651T, Acidianus sulfidivorans DSM-18786T, Metallosphaera hakonensis DSM-7519T, and Metallosphaera prunae DSM-10039T.</title>
        <authorList>
            <person name="Counts J.A."/>
            <person name="Kelly R.M."/>
        </authorList>
    </citation>
    <scope>NUCLEOTIDE SEQUENCE [LARGE SCALE GENOMIC DNA]</scope>
    <source>
        <strain evidence="1 2">DSM 1651</strain>
    </source>
</reference>
<dbReference type="RefSeq" id="WP_110269146.1">
    <property type="nucleotide sequence ID" value="NZ_CP029289.2"/>
</dbReference>